<protein>
    <recommendedName>
        <fullName evidence="3">Phasin protein</fullName>
    </recommendedName>
</protein>
<evidence type="ECO:0008006" key="3">
    <source>
        <dbReference type="Google" id="ProtNLM"/>
    </source>
</evidence>
<accession>A0A239HNL9</accession>
<name>A0A239HNL9_9BURK</name>
<reference evidence="1 2" key="1">
    <citation type="submission" date="2017-06" db="EMBL/GenBank/DDBJ databases">
        <authorList>
            <person name="Kim H.J."/>
            <person name="Triplett B.A."/>
        </authorList>
    </citation>
    <scope>NUCLEOTIDE SEQUENCE [LARGE SCALE GENOMIC DNA]</scope>
    <source>
        <strain evidence="1 2">U15</strain>
    </source>
</reference>
<evidence type="ECO:0000313" key="2">
    <source>
        <dbReference type="Proteomes" id="UP000198284"/>
    </source>
</evidence>
<organism evidence="1 2">
    <name type="scientific">Noviherbaspirillum humi</name>
    <dbReference type="NCBI Taxonomy" id="1688639"/>
    <lineage>
        <taxon>Bacteria</taxon>
        <taxon>Pseudomonadati</taxon>
        <taxon>Pseudomonadota</taxon>
        <taxon>Betaproteobacteria</taxon>
        <taxon>Burkholderiales</taxon>
        <taxon>Oxalobacteraceae</taxon>
        <taxon>Noviherbaspirillum</taxon>
    </lineage>
</organism>
<sequence length="196" mass="21182">MANLQEMMQPLVQNQINRSRRYALAWIDGMERINRVMLEAADEALHRQLKLSTSVMTPRTASEQPGAALNAMNGAADMSTPLQYQARMVAALVDMQQAMMDTMREDLAQSTRSVQDLSAGAVGRAQEAAPATPADMFSMWTSACRNMAQGMNQAMNQGMQAMTSMDMGKAADAAFGSSMAGAAKAADKRGRNGRTH</sequence>
<dbReference type="AlphaFoldDB" id="A0A239HNL9"/>
<dbReference type="EMBL" id="FZOT01000007">
    <property type="protein sequence ID" value="SNS82902.1"/>
    <property type="molecule type" value="Genomic_DNA"/>
</dbReference>
<evidence type="ECO:0000313" key="1">
    <source>
        <dbReference type="EMBL" id="SNS82902.1"/>
    </source>
</evidence>
<proteinExistence type="predicted"/>
<dbReference type="RefSeq" id="WP_089399680.1">
    <property type="nucleotide sequence ID" value="NZ_FZOT01000007.1"/>
</dbReference>
<keyword evidence="2" id="KW-1185">Reference proteome</keyword>
<gene>
    <name evidence="1" type="ORF">SAMN06265795_10785</name>
</gene>
<dbReference type="Proteomes" id="UP000198284">
    <property type="component" value="Unassembled WGS sequence"/>
</dbReference>